<dbReference type="EMBL" id="JADYXP020000003">
    <property type="protein sequence ID" value="KAL0128992.1"/>
    <property type="molecule type" value="Genomic_DNA"/>
</dbReference>
<evidence type="ECO:0000313" key="1">
    <source>
        <dbReference type="EMBL" id="KAL0128992.1"/>
    </source>
</evidence>
<evidence type="ECO:0000313" key="2">
    <source>
        <dbReference type="Proteomes" id="UP001430953"/>
    </source>
</evidence>
<dbReference type="Proteomes" id="UP001430953">
    <property type="component" value="Unassembled WGS sequence"/>
</dbReference>
<reference evidence="1 2" key="1">
    <citation type="submission" date="2023-03" db="EMBL/GenBank/DDBJ databases">
        <title>High recombination rates correlate with genetic variation in Cardiocondyla obscurior ants.</title>
        <authorList>
            <person name="Errbii M."/>
        </authorList>
    </citation>
    <scope>NUCLEOTIDE SEQUENCE [LARGE SCALE GENOMIC DNA]</scope>
    <source>
        <strain evidence="1">Alpha-2009</strain>
        <tissue evidence="1">Whole body</tissue>
    </source>
</reference>
<accession>A0AAW2GPD1</accession>
<sequence length="68" mass="7498">MPLPLYSIEALNHPSHPISGSLHDVGLLLELYSSPLLWIDGAPDRCSQLRNTEHTKLAFASCENSARI</sequence>
<dbReference type="AlphaFoldDB" id="A0AAW2GPD1"/>
<organism evidence="1 2">
    <name type="scientific">Cardiocondyla obscurior</name>
    <dbReference type="NCBI Taxonomy" id="286306"/>
    <lineage>
        <taxon>Eukaryota</taxon>
        <taxon>Metazoa</taxon>
        <taxon>Ecdysozoa</taxon>
        <taxon>Arthropoda</taxon>
        <taxon>Hexapoda</taxon>
        <taxon>Insecta</taxon>
        <taxon>Pterygota</taxon>
        <taxon>Neoptera</taxon>
        <taxon>Endopterygota</taxon>
        <taxon>Hymenoptera</taxon>
        <taxon>Apocrita</taxon>
        <taxon>Aculeata</taxon>
        <taxon>Formicoidea</taxon>
        <taxon>Formicidae</taxon>
        <taxon>Myrmicinae</taxon>
        <taxon>Cardiocondyla</taxon>
    </lineage>
</organism>
<keyword evidence="2" id="KW-1185">Reference proteome</keyword>
<gene>
    <name evidence="1" type="ORF">PUN28_003999</name>
</gene>
<comment type="caution">
    <text evidence="1">The sequence shown here is derived from an EMBL/GenBank/DDBJ whole genome shotgun (WGS) entry which is preliminary data.</text>
</comment>
<proteinExistence type="predicted"/>
<name>A0AAW2GPD1_9HYME</name>
<protein>
    <submittedName>
        <fullName evidence="1">Uncharacterized protein</fullName>
    </submittedName>
</protein>